<organism evidence="1">
    <name type="scientific">marine sediment metagenome</name>
    <dbReference type="NCBI Taxonomy" id="412755"/>
    <lineage>
        <taxon>unclassified sequences</taxon>
        <taxon>metagenomes</taxon>
        <taxon>ecological metagenomes</taxon>
    </lineage>
</organism>
<evidence type="ECO:0000313" key="1">
    <source>
        <dbReference type="EMBL" id="KKK91568.1"/>
    </source>
</evidence>
<proteinExistence type="predicted"/>
<accession>A0A0F8ZCU2</accession>
<comment type="caution">
    <text evidence="1">The sequence shown here is derived from an EMBL/GenBank/DDBJ whole genome shotgun (WGS) entry which is preliminary data.</text>
</comment>
<reference evidence="1" key="1">
    <citation type="journal article" date="2015" name="Nature">
        <title>Complex archaea that bridge the gap between prokaryotes and eukaryotes.</title>
        <authorList>
            <person name="Spang A."/>
            <person name="Saw J.H."/>
            <person name="Jorgensen S.L."/>
            <person name="Zaremba-Niedzwiedzka K."/>
            <person name="Martijn J."/>
            <person name="Lind A.E."/>
            <person name="van Eijk R."/>
            <person name="Schleper C."/>
            <person name="Guy L."/>
            <person name="Ettema T.J."/>
        </authorList>
    </citation>
    <scope>NUCLEOTIDE SEQUENCE</scope>
</reference>
<protein>
    <submittedName>
        <fullName evidence="1">Uncharacterized protein</fullName>
    </submittedName>
</protein>
<dbReference type="EMBL" id="LAZR01048594">
    <property type="protein sequence ID" value="KKK91568.1"/>
    <property type="molecule type" value="Genomic_DNA"/>
</dbReference>
<name>A0A0F8ZCU2_9ZZZZ</name>
<sequence>KTSLKMRFQSICLHDGQLIYNDYLSLNSGTHLAYIEVESEGDMTRTELKKKAQAEILNVAMQSMFRTADMNLDGLNDKDMITLTDEMDKQLRRIEKMFGYVPGSWRRGA</sequence>
<gene>
    <name evidence="1" type="ORF">LCGC14_2711690</name>
</gene>
<dbReference type="AlphaFoldDB" id="A0A0F8ZCU2"/>
<feature type="non-terminal residue" evidence="1">
    <location>
        <position position="1"/>
    </location>
</feature>